<name>A0A7V5HPP4_UNCW3</name>
<evidence type="ECO:0000256" key="5">
    <source>
        <dbReference type="HAMAP-Rule" id="MF_00563"/>
    </source>
</evidence>
<comment type="caution">
    <text evidence="11">The sequence shown here is derived from an EMBL/GenBank/DDBJ whole genome shotgun (WGS) entry which is preliminary data.</text>
</comment>
<dbReference type="GO" id="GO:0006730">
    <property type="term" value="P:one-carbon metabolic process"/>
    <property type="evidence" value="ECO:0007669"/>
    <property type="project" value="UniProtKB-UniRule"/>
</dbReference>
<feature type="binding site" evidence="5 6">
    <location>
        <position position="54"/>
    </location>
    <ligand>
        <name>substrate</name>
    </ligand>
</feature>
<dbReference type="NCBIfam" id="NF004005">
    <property type="entry name" value="PRK05476.2-3"/>
    <property type="match status" value="1"/>
</dbReference>
<accession>A0A7V5HPP4</accession>
<dbReference type="PANTHER" id="PTHR23420:SF0">
    <property type="entry name" value="ADENOSYLHOMOCYSTEINASE"/>
    <property type="match status" value="1"/>
</dbReference>
<evidence type="ECO:0000256" key="8">
    <source>
        <dbReference type="RuleBase" id="RU000548"/>
    </source>
</evidence>
<evidence type="ECO:0000256" key="1">
    <source>
        <dbReference type="ARBA" id="ARBA00007122"/>
    </source>
</evidence>
<dbReference type="Gene3D" id="3.40.50.1480">
    <property type="entry name" value="Adenosylhomocysteinase-like"/>
    <property type="match status" value="1"/>
</dbReference>
<dbReference type="SMART" id="SM00996">
    <property type="entry name" value="AdoHcyase"/>
    <property type="match status" value="1"/>
</dbReference>
<dbReference type="InterPro" id="IPR000043">
    <property type="entry name" value="Adenosylhomocysteinase-like"/>
</dbReference>
<organism evidence="11">
    <name type="scientific">candidate division WOR-3 bacterium</name>
    <dbReference type="NCBI Taxonomy" id="2052148"/>
    <lineage>
        <taxon>Bacteria</taxon>
        <taxon>Bacteria division WOR-3</taxon>
    </lineage>
</organism>
<dbReference type="FunFam" id="3.40.50.720:FF:000004">
    <property type="entry name" value="Adenosylhomocysteinase"/>
    <property type="match status" value="1"/>
</dbReference>
<feature type="binding site" evidence="7">
    <location>
        <position position="346"/>
    </location>
    <ligand>
        <name>NAD(+)</name>
        <dbReference type="ChEBI" id="CHEBI:57540"/>
    </ligand>
</feature>
<dbReference type="InterPro" id="IPR036291">
    <property type="entry name" value="NAD(P)-bd_dom_sf"/>
</dbReference>
<dbReference type="PIRSF" id="PIRSF001109">
    <property type="entry name" value="Ad_hcy_hydrolase"/>
    <property type="match status" value="1"/>
</dbReference>
<dbReference type="Pfam" id="PF00670">
    <property type="entry name" value="AdoHcyase_NAD"/>
    <property type="match status" value="1"/>
</dbReference>
<dbReference type="GO" id="GO:0071269">
    <property type="term" value="P:L-homocysteine biosynthetic process"/>
    <property type="evidence" value="ECO:0007669"/>
    <property type="project" value="UniProtKB-UniRule"/>
</dbReference>
<feature type="binding site" evidence="5">
    <location>
        <begin position="213"/>
        <end position="218"/>
    </location>
    <ligand>
        <name>NAD(+)</name>
        <dbReference type="ChEBI" id="CHEBI:57540"/>
    </ligand>
</feature>
<dbReference type="SMART" id="SM00997">
    <property type="entry name" value="AdoHcyase_NAD"/>
    <property type="match status" value="1"/>
</dbReference>
<keyword evidence="2 5" id="KW-0554">One-carbon metabolism</keyword>
<comment type="catalytic activity">
    <reaction evidence="5 8">
        <text>S-adenosyl-L-homocysteine + H2O = L-homocysteine + adenosine</text>
        <dbReference type="Rhea" id="RHEA:21708"/>
        <dbReference type="ChEBI" id="CHEBI:15377"/>
        <dbReference type="ChEBI" id="CHEBI:16335"/>
        <dbReference type="ChEBI" id="CHEBI:57856"/>
        <dbReference type="ChEBI" id="CHEBI:58199"/>
        <dbReference type="EC" id="3.13.2.1"/>
    </reaction>
</comment>
<feature type="binding site" evidence="5">
    <location>
        <position position="184"/>
    </location>
    <ligand>
        <name>NAD(+)</name>
        <dbReference type="ChEBI" id="CHEBI:57540"/>
    </ligand>
</feature>
<feature type="binding site" evidence="5 7">
    <location>
        <position position="339"/>
    </location>
    <ligand>
        <name>NAD(+)</name>
        <dbReference type="ChEBI" id="CHEBI:57540"/>
    </ligand>
</feature>
<dbReference type="EC" id="3.13.2.1" evidence="5"/>
<keyword evidence="4 5" id="KW-0520">NAD</keyword>
<feature type="binding site" evidence="5 6">
    <location>
        <position position="179"/>
    </location>
    <ligand>
        <name>substrate</name>
    </ligand>
</feature>
<feature type="domain" description="S-adenosyl-L-homocysteine hydrolase NAD binding" evidence="10">
    <location>
        <begin position="184"/>
        <end position="345"/>
    </location>
</feature>
<feature type="binding site" evidence="7">
    <location>
        <begin position="215"/>
        <end position="220"/>
    </location>
    <ligand>
        <name>NAD(+)</name>
        <dbReference type="ChEBI" id="CHEBI:57540"/>
    </ligand>
</feature>
<keyword evidence="5" id="KW-0963">Cytoplasm</keyword>
<evidence type="ECO:0000313" key="11">
    <source>
        <dbReference type="EMBL" id="HHF52971.1"/>
    </source>
</evidence>
<feature type="binding site" evidence="5 6">
    <location>
        <position position="149"/>
    </location>
    <ligand>
        <name>substrate</name>
    </ligand>
</feature>
<gene>
    <name evidence="5" type="primary">ahcY</name>
    <name evidence="11" type="ORF">ENL43_01230</name>
</gene>
<feature type="binding site" evidence="5 7">
    <location>
        <begin position="292"/>
        <end position="294"/>
    </location>
    <ligand>
        <name>NAD(+)</name>
        <dbReference type="ChEBI" id="CHEBI:57540"/>
    </ligand>
</feature>
<dbReference type="Proteomes" id="UP000886050">
    <property type="component" value="Unassembled WGS sequence"/>
</dbReference>
<dbReference type="SUPFAM" id="SSF51735">
    <property type="entry name" value="NAD(P)-binding Rossmann-fold domains"/>
    <property type="match status" value="1"/>
</dbReference>
<dbReference type="PROSITE" id="PS00738">
    <property type="entry name" value="ADOHCYASE_1"/>
    <property type="match status" value="1"/>
</dbReference>
<proteinExistence type="inferred from homology"/>
<protein>
    <recommendedName>
        <fullName evidence="5">Adenosylhomocysteinase</fullName>
        <ecNumber evidence="5">3.13.2.1</ecNumber>
    </recommendedName>
    <alternativeName>
        <fullName evidence="5">S-adenosyl-L-homocysteine hydrolase</fullName>
        <shortName evidence="5">AdoHcyase</shortName>
    </alternativeName>
</protein>
<comment type="subcellular location">
    <subcellularLocation>
        <location evidence="5">Cytoplasm</location>
    </subcellularLocation>
</comment>
<keyword evidence="3 5" id="KW-0378">Hydrolase</keyword>
<reference evidence="11" key="1">
    <citation type="journal article" date="2020" name="mSystems">
        <title>Genome- and Community-Level Interaction Insights into Carbon Utilization and Element Cycling Functions of Hydrothermarchaeota in Hydrothermal Sediment.</title>
        <authorList>
            <person name="Zhou Z."/>
            <person name="Liu Y."/>
            <person name="Xu W."/>
            <person name="Pan J."/>
            <person name="Luo Z.H."/>
            <person name="Li M."/>
        </authorList>
    </citation>
    <scope>NUCLEOTIDE SEQUENCE [LARGE SCALE GENOMIC DNA]</scope>
    <source>
        <strain evidence="11">HyVt-96</strain>
    </source>
</reference>
<dbReference type="UniPathway" id="UPA00314">
    <property type="reaction ID" value="UER00076"/>
</dbReference>
<dbReference type="PANTHER" id="PTHR23420">
    <property type="entry name" value="ADENOSYLHOMOCYSTEINASE"/>
    <property type="match status" value="1"/>
</dbReference>
<evidence type="ECO:0000259" key="10">
    <source>
        <dbReference type="SMART" id="SM00997"/>
    </source>
</evidence>
<comment type="cofactor">
    <cofactor evidence="5 7 8">
        <name>NAD(+)</name>
        <dbReference type="ChEBI" id="CHEBI:57540"/>
    </cofactor>
    <text evidence="5 7 8">Binds 1 NAD(+) per subunit.</text>
</comment>
<dbReference type="EMBL" id="DRTX01000072">
    <property type="protein sequence ID" value="HHF52971.1"/>
    <property type="molecule type" value="Genomic_DNA"/>
</dbReference>
<dbReference type="CDD" id="cd00401">
    <property type="entry name" value="SAHH"/>
    <property type="match status" value="1"/>
</dbReference>
<dbReference type="SUPFAM" id="SSF52283">
    <property type="entry name" value="Formate/glycerate dehydrogenase catalytic domain-like"/>
    <property type="match status" value="1"/>
</dbReference>
<comment type="similarity">
    <text evidence="1 5 9">Belongs to the adenosylhomocysteinase family.</text>
</comment>
<dbReference type="InterPro" id="IPR042172">
    <property type="entry name" value="Adenosylhomocyst_ase-like_sf"/>
</dbReference>
<feature type="binding site" evidence="5 7">
    <location>
        <position position="236"/>
    </location>
    <ligand>
        <name>NAD(+)</name>
        <dbReference type="ChEBI" id="CHEBI:57540"/>
    </ligand>
</feature>
<dbReference type="InterPro" id="IPR015878">
    <property type="entry name" value="Ado_hCys_hydrolase_NAD-bd"/>
</dbReference>
<evidence type="ECO:0000256" key="9">
    <source>
        <dbReference type="RuleBase" id="RU004166"/>
    </source>
</evidence>
<feature type="binding site" evidence="5 6">
    <location>
        <position position="126"/>
    </location>
    <ligand>
        <name>substrate</name>
    </ligand>
</feature>
<feature type="binding site" evidence="5 6">
    <location>
        <position position="183"/>
    </location>
    <ligand>
        <name>substrate</name>
    </ligand>
</feature>
<comment type="function">
    <text evidence="5">May play a key role in the regulation of the intracellular concentration of adenosylhomocysteine.</text>
</comment>
<dbReference type="NCBIfam" id="TIGR00936">
    <property type="entry name" value="ahcY"/>
    <property type="match status" value="1"/>
</dbReference>
<evidence type="ECO:0000256" key="2">
    <source>
        <dbReference type="ARBA" id="ARBA00022563"/>
    </source>
</evidence>
<evidence type="ECO:0000256" key="4">
    <source>
        <dbReference type="ARBA" id="ARBA00023027"/>
    </source>
</evidence>
<feature type="binding site" evidence="5 7">
    <location>
        <begin position="150"/>
        <end position="152"/>
    </location>
    <ligand>
        <name>NAD(+)</name>
        <dbReference type="ChEBI" id="CHEBI:57540"/>
    </ligand>
</feature>
<dbReference type="Pfam" id="PF05221">
    <property type="entry name" value="AdoHcyase"/>
    <property type="match status" value="2"/>
</dbReference>
<dbReference type="InterPro" id="IPR020082">
    <property type="entry name" value="S-Ado-L-homoCys_hydrolase_CS"/>
</dbReference>
<dbReference type="GO" id="GO:0005829">
    <property type="term" value="C:cytosol"/>
    <property type="evidence" value="ECO:0007669"/>
    <property type="project" value="TreeGrafter"/>
</dbReference>
<comment type="caution">
    <text evidence="5">Lacks conserved residue(s) required for the propagation of feature annotation.</text>
</comment>
<dbReference type="GO" id="GO:0033353">
    <property type="term" value="P:S-adenosylmethionine cycle"/>
    <property type="evidence" value="ECO:0007669"/>
    <property type="project" value="TreeGrafter"/>
</dbReference>
<dbReference type="AlphaFoldDB" id="A0A7V5HPP4"/>
<sequence length="417" mass="46514">MDNFKIKNLSLAEQGKEKIEWASSRMKVLSLLKEMGKKEKPFNGVTIAACLHVTSETANLMIALKESGAKVYLAPSNPLSTQDDVAAALVKFYEIPVFAIRGENRESYYEDLREVASKKPHITLDDGGDLTAYIHENGLFDEILGGTEETTTGVIRFRAMERDKVLKYPIIAVNDSRTKYLFDNRYGTGQSTIDGILRATNILISGLKFVVAGYGWCGRGIAMRARGMGANVIITEVDPIRALEARMDGFEVLPMEEAAKIGDIFVTATGCKNVIDEKHFYLLKDGAILANSGHFDVEINVRKLEEIAVSHRKMRDNVKEFTLKNGKKVYLLAEGRLVNLGAAEGHPPEVMDLSFANQYLAAKFILENRGKLENRVYVLPPEIDEEIAKLKLKSLGITIDELSDEQIKYLRSWKEGT</sequence>
<evidence type="ECO:0000256" key="3">
    <source>
        <dbReference type="ARBA" id="ARBA00022801"/>
    </source>
</evidence>
<comment type="pathway">
    <text evidence="5 8">Amino-acid biosynthesis; L-homocysteine biosynthesis; L-homocysteine from S-adenosyl-L-homocysteine: step 1/1.</text>
</comment>
<dbReference type="HAMAP" id="MF_00563">
    <property type="entry name" value="AdoHcyase"/>
    <property type="match status" value="1"/>
</dbReference>
<dbReference type="Gene3D" id="3.40.50.720">
    <property type="entry name" value="NAD(P)-binding Rossmann-like Domain"/>
    <property type="match status" value="1"/>
</dbReference>
<evidence type="ECO:0000256" key="7">
    <source>
        <dbReference type="PIRSR" id="PIRSR001109-2"/>
    </source>
</evidence>
<dbReference type="GO" id="GO:0004013">
    <property type="term" value="F:adenosylhomocysteinase activity"/>
    <property type="evidence" value="ECO:0007669"/>
    <property type="project" value="UniProtKB-UniRule"/>
</dbReference>
<evidence type="ECO:0000256" key="6">
    <source>
        <dbReference type="PIRSR" id="PIRSR001109-1"/>
    </source>
</evidence>